<organism evidence="2 3">
    <name type="scientific">Papaver atlanticum</name>
    <dbReference type="NCBI Taxonomy" id="357466"/>
    <lineage>
        <taxon>Eukaryota</taxon>
        <taxon>Viridiplantae</taxon>
        <taxon>Streptophyta</taxon>
        <taxon>Embryophyta</taxon>
        <taxon>Tracheophyta</taxon>
        <taxon>Spermatophyta</taxon>
        <taxon>Magnoliopsida</taxon>
        <taxon>Ranunculales</taxon>
        <taxon>Papaveraceae</taxon>
        <taxon>Papaveroideae</taxon>
        <taxon>Papaver</taxon>
    </lineage>
</organism>
<accession>A0AAD4S739</accession>
<keyword evidence="1" id="KW-0175">Coiled coil</keyword>
<sequence length="288" mass="32057">MEATNESERVTELETRLLNLQEENATLRGQVSCGETSREMDGRVDVAQLKSQVTVSSNHEIEFGKELEAYKIKCQSLSVELERKGMELENLQAVNTGLDHEREDYRTKCIGLEEQLVEDGNVMSQREKSAGERISHLEEVVKKMQTDEKERFRELETLQEENATLRALQNGVSGEITCREMDAMVDVADEAQLIRTETCQNSTFTPSCECSSLQINSNGVLSSGDAPPGNYQTDYYFARAVLGGFETEGICSGTPSSENQVLLKQDGARPSTTCIVEIFDISDNEGET</sequence>
<reference evidence="2" key="1">
    <citation type="submission" date="2022-04" db="EMBL/GenBank/DDBJ databases">
        <title>A functionally conserved STORR gene fusion in Papaver species that diverged 16.8 million years ago.</title>
        <authorList>
            <person name="Catania T."/>
        </authorList>
    </citation>
    <scope>NUCLEOTIDE SEQUENCE</scope>
    <source>
        <strain evidence="2">S-188037</strain>
    </source>
</reference>
<evidence type="ECO:0000313" key="2">
    <source>
        <dbReference type="EMBL" id="KAI3871138.1"/>
    </source>
</evidence>
<comment type="caution">
    <text evidence="2">The sequence shown here is derived from an EMBL/GenBank/DDBJ whole genome shotgun (WGS) entry which is preliminary data.</text>
</comment>
<name>A0AAD4S739_9MAGN</name>
<proteinExistence type="predicted"/>
<gene>
    <name evidence="2" type="ORF">MKW98_015038</name>
</gene>
<dbReference type="Proteomes" id="UP001202328">
    <property type="component" value="Unassembled WGS sequence"/>
</dbReference>
<evidence type="ECO:0000256" key="1">
    <source>
        <dbReference type="SAM" id="Coils"/>
    </source>
</evidence>
<feature type="coiled-coil region" evidence="1">
    <location>
        <begin position="3"/>
        <end position="30"/>
    </location>
</feature>
<evidence type="ECO:0000313" key="3">
    <source>
        <dbReference type="Proteomes" id="UP001202328"/>
    </source>
</evidence>
<protein>
    <submittedName>
        <fullName evidence="2">Uncharacterized protein</fullName>
    </submittedName>
</protein>
<dbReference type="EMBL" id="JAJJMB010013076">
    <property type="protein sequence ID" value="KAI3871138.1"/>
    <property type="molecule type" value="Genomic_DNA"/>
</dbReference>
<dbReference type="AlphaFoldDB" id="A0AAD4S739"/>
<keyword evidence="3" id="KW-1185">Reference proteome</keyword>